<evidence type="ECO:0000313" key="2">
    <source>
        <dbReference type="Proteomes" id="UP001152876"/>
    </source>
</evidence>
<protein>
    <submittedName>
        <fullName evidence="1">Sulfate ABC transporter periplasmic sulfate-binding protein</fullName>
    </submittedName>
</protein>
<dbReference type="SUPFAM" id="SSF53850">
    <property type="entry name" value="Periplasmic binding protein-like II"/>
    <property type="match status" value="1"/>
</dbReference>
<keyword evidence="2" id="KW-1185">Reference proteome</keyword>
<dbReference type="Gene3D" id="3.40.190.10">
    <property type="entry name" value="Periplasmic binding protein-like II"/>
    <property type="match status" value="1"/>
</dbReference>
<comment type="caution">
    <text evidence="1">The sequence shown here is derived from an EMBL/GenBank/DDBJ whole genome shotgun (WGS) entry which is preliminary data.</text>
</comment>
<dbReference type="EMBL" id="AOGK01000001">
    <property type="protein sequence ID" value="MDG5973904.1"/>
    <property type="molecule type" value="Genomic_DNA"/>
</dbReference>
<dbReference type="Proteomes" id="UP001152876">
    <property type="component" value="Unassembled WGS sequence"/>
</dbReference>
<proteinExistence type="predicted"/>
<organism evidence="1 2">
    <name type="scientific">Hydrogenophaga taeniospiralis CCUG 15921</name>
    <dbReference type="NCBI Taxonomy" id="1281780"/>
    <lineage>
        <taxon>Bacteria</taxon>
        <taxon>Pseudomonadati</taxon>
        <taxon>Pseudomonadota</taxon>
        <taxon>Betaproteobacteria</taxon>
        <taxon>Burkholderiales</taxon>
        <taxon>Comamonadaceae</taxon>
        <taxon>Hydrogenophaga</taxon>
    </lineage>
</organism>
<accession>A0A9X4NNW0</accession>
<reference evidence="1" key="1">
    <citation type="submission" date="2013-01" db="EMBL/GenBank/DDBJ databases">
        <title>Genome draft of Hydrogenophaga taeniospiralis 2K1.</title>
        <authorList>
            <person name="Gomila M."/>
            <person name="Lalucat J."/>
        </authorList>
    </citation>
    <scope>NUCLEOTIDE SEQUENCE</scope>
    <source>
        <strain evidence="1">CCUG 15921</strain>
    </source>
</reference>
<evidence type="ECO:0000313" key="1">
    <source>
        <dbReference type="EMBL" id="MDG5973904.1"/>
    </source>
</evidence>
<gene>
    <name evidence="1" type="ORF">H010_01485</name>
</gene>
<name>A0A9X4NNW0_9BURK</name>
<sequence length="52" mass="6038">MRPRNEAVLKKYAAAFKPIKLFTVNEYFGSLADAQKLHFNDVGQFDKLYTNK</sequence>
<dbReference type="AlphaFoldDB" id="A0A9X4NNW0"/>